<evidence type="ECO:0000313" key="2">
    <source>
        <dbReference type="Proteomes" id="UP000001542"/>
    </source>
</evidence>
<sequence length="332" mass="37805">MNRLYSVSFEVIVVKNKPTLTITTQNKQEIYKCPNDISFHVEGQVVDLDHTGAFSLYYIIDSSNAIKYQNTFIISSSPTSIDIYIPISRNINEGTHNIIFYVIDESSERSNEVNIEFTYISHKPTLYITTPDNQQLRKNTNTFILIEGQVEDLDGSGTVTIYYNLDNTNEKQLTSLTISSTSKQNFANKIDFPTNFFEGTHNIKLYCIDEQNKKSNEITIKFTFNYNAPTLFITTSDNQVFKKNDGQSFIISGSVQDLDGSGTVTIYYQFDGQNQAVAQTQTISQTTSYPVYKIIEFPSNFPESNSHYINIWATDEANKNSLTITKKFFISL</sequence>
<dbReference type="RefSeq" id="XP_001320185.1">
    <property type="nucleotide sequence ID" value="XM_001320150.1"/>
</dbReference>
<dbReference type="VEuPathDB" id="TrichDB:TVAGG3_0933590"/>
<name>A2EH83_TRIV3</name>
<dbReference type="Proteomes" id="UP000001542">
    <property type="component" value="Unassembled WGS sequence"/>
</dbReference>
<organism evidence="1 2">
    <name type="scientific">Trichomonas vaginalis (strain ATCC PRA-98 / G3)</name>
    <dbReference type="NCBI Taxonomy" id="412133"/>
    <lineage>
        <taxon>Eukaryota</taxon>
        <taxon>Metamonada</taxon>
        <taxon>Parabasalia</taxon>
        <taxon>Trichomonadida</taxon>
        <taxon>Trichomonadidae</taxon>
        <taxon>Trichomonas</taxon>
    </lineage>
</organism>
<reference evidence="1" key="2">
    <citation type="journal article" date="2007" name="Science">
        <title>Draft genome sequence of the sexually transmitted pathogen Trichomonas vaginalis.</title>
        <authorList>
            <person name="Carlton J.M."/>
            <person name="Hirt R.P."/>
            <person name="Silva J.C."/>
            <person name="Delcher A.L."/>
            <person name="Schatz M."/>
            <person name="Zhao Q."/>
            <person name="Wortman J.R."/>
            <person name="Bidwell S.L."/>
            <person name="Alsmark U.C.M."/>
            <person name="Besteiro S."/>
            <person name="Sicheritz-Ponten T."/>
            <person name="Noel C.J."/>
            <person name="Dacks J.B."/>
            <person name="Foster P.G."/>
            <person name="Simillion C."/>
            <person name="Van de Peer Y."/>
            <person name="Miranda-Saavedra D."/>
            <person name="Barton G.J."/>
            <person name="Westrop G.D."/>
            <person name="Mueller S."/>
            <person name="Dessi D."/>
            <person name="Fiori P.L."/>
            <person name="Ren Q."/>
            <person name="Paulsen I."/>
            <person name="Zhang H."/>
            <person name="Bastida-Corcuera F.D."/>
            <person name="Simoes-Barbosa A."/>
            <person name="Brown M.T."/>
            <person name="Hayes R.D."/>
            <person name="Mukherjee M."/>
            <person name="Okumura C.Y."/>
            <person name="Schneider R."/>
            <person name="Smith A.J."/>
            <person name="Vanacova S."/>
            <person name="Villalvazo M."/>
            <person name="Haas B.J."/>
            <person name="Pertea M."/>
            <person name="Feldblyum T.V."/>
            <person name="Utterback T.R."/>
            <person name="Shu C.L."/>
            <person name="Osoegawa K."/>
            <person name="de Jong P.J."/>
            <person name="Hrdy I."/>
            <person name="Horvathova L."/>
            <person name="Zubacova Z."/>
            <person name="Dolezal P."/>
            <person name="Malik S.B."/>
            <person name="Logsdon J.M. Jr."/>
            <person name="Henze K."/>
            <person name="Gupta A."/>
            <person name="Wang C.C."/>
            <person name="Dunne R.L."/>
            <person name="Upcroft J.A."/>
            <person name="Upcroft P."/>
            <person name="White O."/>
            <person name="Salzberg S.L."/>
            <person name="Tang P."/>
            <person name="Chiu C.-H."/>
            <person name="Lee Y.-S."/>
            <person name="Embley T.M."/>
            <person name="Coombs G.H."/>
            <person name="Mottram J.C."/>
            <person name="Tachezy J."/>
            <person name="Fraser-Liggett C.M."/>
            <person name="Johnson P.J."/>
        </authorList>
    </citation>
    <scope>NUCLEOTIDE SEQUENCE [LARGE SCALE GENOMIC DNA]</scope>
    <source>
        <strain evidence="1">G3</strain>
    </source>
</reference>
<dbReference type="VEuPathDB" id="TrichDB:TVAG_332870"/>
<dbReference type="EMBL" id="DS113388">
    <property type="protein sequence ID" value="EAY07962.1"/>
    <property type="molecule type" value="Genomic_DNA"/>
</dbReference>
<evidence type="ECO:0008006" key="3">
    <source>
        <dbReference type="Google" id="ProtNLM"/>
    </source>
</evidence>
<gene>
    <name evidence="1" type="ORF">TVAG_332870</name>
</gene>
<dbReference type="KEGG" id="tva:4765849"/>
<keyword evidence="2" id="KW-1185">Reference proteome</keyword>
<reference evidence="1" key="1">
    <citation type="submission" date="2006-10" db="EMBL/GenBank/DDBJ databases">
        <authorList>
            <person name="Amadeo P."/>
            <person name="Zhao Q."/>
            <person name="Wortman J."/>
            <person name="Fraser-Liggett C."/>
            <person name="Carlton J."/>
        </authorList>
    </citation>
    <scope>NUCLEOTIDE SEQUENCE</scope>
    <source>
        <strain evidence="1">G3</strain>
    </source>
</reference>
<accession>A2EH83</accession>
<proteinExistence type="predicted"/>
<dbReference type="InParanoid" id="A2EH83"/>
<dbReference type="AlphaFoldDB" id="A2EH83"/>
<evidence type="ECO:0000313" key="1">
    <source>
        <dbReference type="EMBL" id="EAY07962.1"/>
    </source>
</evidence>
<protein>
    <recommendedName>
        <fullName evidence="3">Bap-like</fullName>
    </recommendedName>
</protein>